<dbReference type="EMBL" id="GHES01037118">
    <property type="protein sequence ID" value="MPA67677.1"/>
    <property type="molecule type" value="Transcribed_RNA"/>
</dbReference>
<dbReference type="PANTHER" id="PTHR35731">
    <property type="entry name" value="8-AMINO-7-OXONONANOATE SYNTHASE"/>
    <property type="match status" value="1"/>
</dbReference>
<organism evidence="2">
    <name type="scientific">Davidia involucrata</name>
    <name type="common">Dove tree</name>
    <dbReference type="NCBI Taxonomy" id="16924"/>
    <lineage>
        <taxon>Eukaryota</taxon>
        <taxon>Viridiplantae</taxon>
        <taxon>Streptophyta</taxon>
        <taxon>Embryophyta</taxon>
        <taxon>Tracheophyta</taxon>
        <taxon>Spermatophyta</taxon>
        <taxon>Magnoliopsida</taxon>
        <taxon>eudicotyledons</taxon>
        <taxon>Gunneridae</taxon>
        <taxon>Pentapetalae</taxon>
        <taxon>asterids</taxon>
        <taxon>Cornales</taxon>
        <taxon>Nyssaceae</taxon>
        <taxon>Davidia</taxon>
    </lineage>
</organism>
<proteinExistence type="predicted"/>
<name>A0A5B7BFK4_DAVIN</name>
<gene>
    <name evidence="2" type="ORF">Din_037118</name>
</gene>
<accession>A0A5B7BFK4</accession>
<dbReference type="GO" id="GO:0009507">
    <property type="term" value="C:chloroplast"/>
    <property type="evidence" value="ECO:0007669"/>
    <property type="project" value="TreeGrafter"/>
</dbReference>
<evidence type="ECO:0000256" key="1">
    <source>
        <dbReference type="SAM" id="Phobius"/>
    </source>
</evidence>
<sequence>MENIESRMQAFEESAVFNKLDIEKNVKKAAEFKGQIDKDWNEWLFFKNLGQRPPCEKAKAYINWFASRWNCCTVSSSSSDWQKVAILGMILVALLAQFIILPTTRVLQVFTQYM</sequence>
<evidence type="ECO:0000313" key="2">
    <source>
        <dbReference type="EMBL" id="MPA67677.1"/>
    </source>
</evidence>
<keyword evidence="1" id="KW-1133">Transmembrane helix</keyword>
<reference evidence="2" key="1">
    <citation type="submission" date="2019-08" db="EMBL/GenBank/DDBJ databases">
        <title>Reference gene set and small RNA set construction with multiple tissues from Davidia involucrata Baill.</title>
        <authorList>
            <person name="Yang H."/>
            <person name="Zhou C."/>
            <person name="Li G."/>
            <person name="Wang J."/>
            <person name="Gao P."/>
            <person name="Wang M."/>
            <person name="Wang R."/>
            <person name="Zhao Y."/>
        </authorList>
    </citation>
    <scope>NUCLEOTIDE SEQUENCE</scope>
    <source>
        <tissue evidence="2">Mixed with DoveR01_LX</tissue>
    </source>
</reference>
<feature type="transmembrane region" description="Helical" evidence="1">
    <location>
        <begin position="84"/>
        <end position="104"/>
    </location>
</feature>
<protein>
    <submittedName>
        <fullName evidence="2">Uncharacterized protein</fullName>
    </submittedName>
</protein>
<dbReference type="PANTHER" id="PTHR35731:SF1">
    <property type="entry name" value="8-AMINO-7-OXONONANOATE SYNTHASE"/>
    <property type="match status" value="1"/>
</dbReference>
<keyword evidence="1" id="KW-0472">Membrane</keyword>
<dbReference type="AlphaFoldDB" id="A0A5B7BFK4"/>
<keyword evidence="1" id="KW-0812">Transmembrane</keyword>